<evidence type="ECO:0000256" key="9">
    <source>
        <dbReference type="ARBA" id="ARBA00023144"/>
    </source>
</evidence>
<dbReference type="InterPro" id="IPR036554">
    <property type="entry name" value="GHMP_kinase_C_sf"/>
</dbReference>
<dbReference type="PIRSF" id="PIRSF000530">
    <property type="entry name" value="Galactokinase"/>
    <property type="match status" value="1"/>
</dbReference>
<sequence length="383" mass="42710">MSKKSEVSSAFKEKFKEEPRLYYSPGRINLIGEHIDYNDGYVMPGAIDKGIFFAVAINHSETINCYSCDLNENLSVPLKEVKQMDGWKNYVLGVVKEFQKLNVDIKGFNCTFGGNIPIGGGMSSSAALEGGISFSLNELCDFKMSRKELALLGQRAEHNYPEVKCGIMDQYANMMGKEDTVLLLDCRNVAHEDIPLHTNGYDIILIDTKVHHSLAGSAYNERRKEGEKGLSILKKELHIDSFRDIDDVARLSPFKSEMGEKVFDRCTFIIEEIQRTKNAAKLLKSNDIEGFGKLMFQTHDGLKNLYEVSCKELDFLVDAARENNEVIGSRLMGGGFGGCTINIVKSEGASSFIEQIINDYKKQFGIQAESYKVKIVDGTGPIA</sequence>
<dbReference type="SUPFAM" id="SSF55060">
    <property type="entry name" value="GHMP Kinase, C-terminal domain"/>
    <property type="match status" value="1"/>
</dbReference>
<evidence type="ECO:0000256" key="4">
    <source>
        <dbReference type="ARBA" id="ARBA00022723"/>
    </source>
</evidence>
<feature type="domain" description="GHMP kinase C-terminal" evidence="13">
    <location>
        <begin position="280"/>
        <end position="359"/>
    </location>
</feature>
<proteinExistence type="inferred from homology"/>
<dbReference type="OrthoDB" id="250531at2"/>
<dbReference type="GO" id="GO:0046872">
    <property type="term" value="F:metal ion binding"/>
    <property type="evidence" value="ECO:0007669"/>
    <property type="project" value="UniProtKB-KW"/>
</dbReference>
<feature type="domain" description="GHMP kinase N-terminal" evidence="12">
    <location>
        <begin position="89"/>
        <end position="177"/>
    </location>
</feature>
<evidence type="ECO:0000256" key="1">
    <source>
        <dbReference type="ARBA" id="ARBA00006566"/>
    </source>
</evidence>
<keyword evidence="10" id="KW-0119">Carbohydrate metabolism</keyword>
<dbReference type="PANTHER" id="PTHR10457:SF7">
    <property type="entry name" value="GALACTOKINASE-RELATED"/>
    <property type="match status" value="1"/>
</dbReference>
<dbReference type="InterPro" id="IPR020568">
    <property type="entry name" value="Ribosomal_Su5_D2-typ_SF"/>
</dbReference>
<dbReference type="PROSITE" id="PS00627">
    <property type="entry name" value="GHMP_KINASES_ATP"/>
    <property type="match status" value="1"/>
</dbReference>
<dbReference type="InterPro" id="IPR013750">
    <property type="entry name" value="GHMP_kinase_C_dom"/>
</dbReference>
<evidence type="ECO:0000256" key="5">
    <source>
        <dbReference type="ARBA" id="ARBA00022741"/>
    </source>
</evidence>
<dbReference type="RefSeq" id="WP_123120105.1">
    <property type="nucleotide sequence ID" value="NZ_RJJR01000005.1"/>
</dbReference>
<dbReference type="InterPro" id="IPR014721">
    <property type="entry name" value="Ribsml_uS5_D2-typ_fold_subgr"/>
</dbReference>
<dbReference type="Proteomes" id="UP000267223">
    <property type="component" value="Unassembled WGS sequence"/>
</dbReference>
<comment type="similarity">
    <text evidence="1">Belongs to the GHMP kinase family. GalK subfamily.</text>
</comment>
<dbReference type="InterPro" id="IPR006203">
    <property type="entry name" value="GHMP_knse_ATP-bd_CS"/>
</dbReference>
<keyword evidence="2" id="KW-0963">Cytoplasm</keyword>
<dbReference type="InterPro" id="IPR019539">
    <property type="entry name" value="GalKase_N"/>
</dbReference>
<dbReference type="PANTHER" id="PTHR10457">
    <property type="entry name" value="MEVALONATE KINASE/GALACTOKINASE"/>
    <property type="match status" value="1"/>
</dbReference>
<evidence type="ECO:0000256" key="2">
    <source>
        <dbReference type="ARBA" id="ARBA00022490"/>
    </source>
</evidence>
<dbReference type="SUPFAM" id="SSF54211">
    <property type="entry name" value="Ribosomal protein S5 domain 2-like"/>
    <property type="match status" value="1"/>
</dbReference>
<evidence type="ECO:0000313" key="15">
    <source>
        <dbReference type="EMBL" id="RNI37264.1"/>
    </source>
</evidence>
<feature type="domain" description="Galactokinase N-terminal" evidence="14">
    <location>
        <begin position="10"/>
        <end position="56"/>
    </location>
</feature>
<evidence type="ECO:0000256" key="11">
    <source>
        <dbReference type="NCBIfam" id="TIGR00131"/>
    </source>
</evidence>
<evidence type="ECO:0000259" key="14">
    <source>
        <dbReference type="Pfam" id="PF10509"/>
    </source>
</evidence>
<keyword evidence="3 15" id="KW-0808">Transferase</keyword>
<dbReference type="NCBIfam" id="TIGR00131">
    <property type="entry name" value="gal_kin"/>
    <property type="match status" value="1"/>
</dbReference>
<keyword evidence="7" id="KW-0067">ATP-binding</keyword>
<dbReference type="PROSITE" id="PS00106">
    <property type="entry name" value="GALACTOKINASE"/>
    <property type="match status" value="1"/>
</dbReference>
<keyword evidence="5" id="KW-0547">Nucleotide-binding</keyword>
<evidence type="ECO:0000259" key="12">
    <source>
        <dbReference type="Pfam" id="PF00288"/>
    </source>
</evidence>
<keyword evidence="4" id="KW-0479">Metal-binding</keyword>
<dbReference type="PRINTS" id="PR00473">
    <property type="entry name" value="GALCTOKINASE"/>
</dbReference>
<dbReference type="InterPro" id="IPR006206">
    <property type="entry name" value="Mevalonate/galactokinase"/>
</dbReference>
<dbReference type="GO" id="GO:0005524">
    <property type="term" value="F:ATP binding"/>
    <property type="evidence" value="ECO:0007669"/>
    <property type="project" value="UniProtKB-UniRule"/>
</dbReference>
<gene>
    <name evidence="15" type="primary">galK</name>
    <name evidence="15" type="ORF">EFY79_07640</name>
</gene>
<keyword evidence="9" id="KW-0299">Galactose metabolism</keyword>
<name>A0A3M9NHJ8_9BACT</name>
<dbReference type="InterPro" id="IPR000705">
    <property type="entry name" value="Galactokinase"/>
</dbReference>
<dbReference type="Gene3D" id="3.30.230.10">
    <property type="match status" value="1"/>
</dbReference>
<evidence type="ECO:0000256" key="6">
    <source>
        <dbReference type="ARBA" id="ARBA00022777"/>
    </source>
</evidence>
<dbReference type="FunFam" id="3.30.230.10:FF:000017">
    <property type="entry name" value="Galactokinase"/>
    <property type="match status" value="1"/>
</dbReference>
<protein>
    <recommendedName>
        <fullName evidence="11">Galactokinase</fullName>
        <ecNumber evidence="11">2.7.1.6</ecNumber>
    </recommendedName>
</protein>
<dbReference type="InterPro" id="IPR019741">
    <property type="entry name" value="Galactokinase_CS"/>
</dbReference>
<accession>A0A3M9NHJ8</accession>
<evidence type="ECO:0000259" key="13">
    <source>
        <dbReference type="Pfam" id="PF08544"/>
    </source>
</evidence>
<dbReference type="GO" id="GO:0006012">
    <property type="term" value="P:galactose metabolic process"/>
    <property type="evidence" value="ECO:0007669"/>
    <property type="project" value="UniProtKB-UniRule"/>
</dbReference>
<keyword evidence="16" id="KW-1185">Reference proteome</keyword>
<dbReference type="AlphaFoldDB" id="A0A3M9NHJ8"/>
<dbReference type="GO" id="GO:0004335">
    <property type="term" value="F:galactokinase activity"/>
    <property type="evidence" value="ECO:0007669"/>
    <property type="project" value="UniProtKB-UniRule"/>
</dbReference>
<evidence type="ECO:0000313" key="16">
    <source>
        <dbReference type="Proteomes" id="UP000267223"/>
    </source>
</evidence>
<keyword evidence="8" id="KW-0460">Magnesium</keyword>
<evidence type="ECO:0000256" key="7">
    <source>
        <dbReference type="ARBA" id="ARBA00022840"/>
    </source>
</evidence>
<evidence type="ECO:0000256" key="8">
    <source>
        <dbReference type="ARBA" id="ARBA00022842"/>
    </source>
</evidence>
<dbReference type="Pfam" id="PF08544">
    <property type="entry name" value="GHMP_kinases_C"/>
    <property type="match status" value="1"/>
</dbReference>
<dbReference type="EMBL" id="RJJR01000005">
    <property type="protein sequence ID" value="RNI37264.1"/>
    <property type="molecule type" value="Genomic_DNA"/>
</dbReference>
<dbReference type="PRINTS" id="PR00959">
    <property type="entry name" value="MEVGALKINASE"/>
</dbReference>
<keyword evidence="6 15" id="KW-0418">Kinase</keyword>
<organism evidence="15 16">
    <name type="scientific">Hanamia caeni</name>
    <dbReference type="NCBI Taxonomy" id="2294116"/>
    <lineage>
        <taxon>Bacteria</taxon>
        <taxon>Pseudomonadati</taxon>
        <taxon>Bacteroidota</taxon>
        <taxon>Chitinophagia</taxon>
        <taxon>Chitinophagales</taxon>
        <taxon>Chitinophagaceae</taxon>
        <taxon>Hanamia</taxon>
    </lineage>
</organism>
<evidence type="ECO:0000256" key="10">
    <source>
        <dbReference type="ARBA" id="ARBA00023277"/>
    </source>
</evidence>
<dbReference type="EC" id="2.7.1.6" evidence="11"/>
<dbReference type="FunFam" id="3.30.70.890:FF:000001">
    <property type="entry name" value="Galactokinase"/>
    <property type="match status" value="1"/>
</dbReference>
<dbReference type="Pfam" id="PF00288">
    <property type="entry name" value="GHMP_kinases_N"/>
    <property type="match status" value="1"/>
</dbReference>
<dbReference type="InterPro" id="IPR006204">
    <property type="entry name" value="GHMP_kinase_N_dom"/>
</dbReference>
<dbReference type="GO" id="GO:0005829">
    <property type="term" value="C:cytosol"/>
    <property type="evidence" value="ECO:0007669"/>
    <property type="project" value="TreeGrafter"/>
</dbReference>
<dbReference type="Gene3D" id="3.30.70.890">
    <property type="entry name" value="GHMP kinase, C-terminal domain"/>
    <property type="match status" value="1"/>
</dbReference>
<evidence type="ECO:0000256" key="3">
    <source>
        <dbReference type="ARBA" id="ARBA00022679"/>
    </source>
</evidence>
<comment type="caution">
    <text evidence="15">The sequence shown here is derived from an EMBL/GenBank/DDBJ whole genome shotgun (WGS) entry which is preliminary data.</text>
</comment>
<dbReference type="Pfam" id="PF10509">
    <property type="entry name" value="GalKase_gal_bdg"/>
    <property type="match status" value="1"/>
</dbReference>
<reference evidence="15 16" key="1">
    <citation type="submission" date="2018-11" db="EMBL/GenBank/DDBJ databases">
        <title>Draft genome sequence of Ferruginibacter sp. BO-59.</title>
        <authorList>
            <person name="Im W.T."/>
        </authorList>
    </citation>
    <scope>NUCLEOTIDE SEQUENCE [LARGE SCALE GENOMIC DNA]</scope>
    <source>
        <strain evidence="15 16">BO-59</strain>
    </source>
</reference>